<dbReference type="SUPFAM" id="SSF111369">
    <property type="entry name" value="HlyD-like secretion proteins"/>
    <property type="match status" value="1"/>
</dbReference>
<gene>
    <name evidence="3" type="ORF">VFDL14_20220</name>
</gene>
<dbReference type="Gene3D" id="2.40.50.100">
    <property type="match status" value="1"/>
</dbReference>
<evidence type="ECO:0000313" key="4">
    <source>
        <dbReference type="Proteomes" id="UP000027219"/>
    </source>
</evidence>
<organism evidence="3 4">
    <name type="scientific">Vibrio fortis</name>
    <dbReference type="NCBI Taxonomy" id="212667"/>
    <lineage>
        <taxon>Bacteria</taxon>
        <taxon>Pseudomonadati</taxon>
        <taxon>Pseudomonadota</taxon>
        <taxon>Gammaproteobacteria</taxon>
        <taxon>Vibrionales</taxon>
        <taxon>Vibrionaceae</taxon>
        <taxon>Vibrio</taxon>
    </lineage>
</organism>
<dbReference type="RefSeq" id="WP_032552591.1">
    <property type="nucleotide sequence ID" value="NZ_JFFR01000027.1"/>
</dbReference>
<feature type="signal peptide" evidence="2">
    <location>
        <begin position="1"/>
        <end position="17"/>
    </location>
</feature>
<protein>
    <submittedName>
        <fullName evidence="3">Membrane protein</fullName>
    </submittedName>
</protein>
<sequence length="351" mass="38650">MKFNKLVVVVASTLALAACNNETVHREQPTLTVSTFEVKAPLKEQFRNFNGQVMAAELTPLAFRIAGEIDQVLVEAGDVVKKGQLLATIDGDTYRQDVVDAQSQYDLANKQLERGKEMFASKMLSKSEFDQLTANFKLASANLASAKQALGYTELHAPFTGTVSTVDKKQFENTTPGETLLNLYQNDKVYVRIQVSDSILAAISPDMRSSSYRPNATFGGIEGSYPLIYLEHTSELHPQSRTYEFWMSMPQLETPVMPGTSVTVNVDMAKAGLSDVQGYQLPMTTLQAGSEANEFYVWKLEDGQAYKNLVEVEKISGQGALIAHGVEQGDQLINSNLRKLRDGMKLSGKAE</sequence>
<dbReference type="Proteomes" id="UP000027219">
    <property type="component" value="Unassembled WGS sequence"/>
</dbReference>
<dbReference type="NCBIfam" id="TIGR01730">
    <property type="entry name" value="RND_mfp"/>
    <property type="match status" value="1"/>
</dbReference>
<evidence type="ECO:0000256" key="2">
    <source>
        <dbReference type="SAM" id="SignalP"/>
    </source>
</evidence>
<evidence type="ECO:0000313" key="3">
    <source>
        <dbReference type="EMBL" id="KDN27231.1"/>
    </source>
</evidence>
<dbReference type="Gene3D" id="1.10.287.470">
    <property type="entry name" value="Helix hairpin bin"/>
    <property type="match status" value="1"/>
</dbReference>
<comment type="similarity">
    <text evidence="1">Belongs to the membrane fusion protein (MFP) (TC 8.A.1) family.</text>
</comment>
<dbReference type="OrthoDB" id="2110899at2"/>
<comment type="caution">
    <text evidence="3">The sequence shown here is derived from an EMBL/GenBank/DDBJ whole genome shotgun (WGS) entry which is preliminary data.</text>
</comment>
<evidence type="ECO:0000256" key="1">
    <source>
        <dbReference type="ARBA" id="ARBA00009477"/>
    </source>
</evidence>
<keyword evidence="2" id="KW-0732">Signal</keyword>
<dbReference type="PANTHER" id="PTHR30469:SF20">
    <property type="entry name" value="EFFLUX RND TRANSPORTER PERIPLASMIC ADAPTOR SUBUNIT"/>
    <property type="match status" value="1"/>
</dbReference>
<dbReference type="PANTHER" id="PTHR30469">
    <property type="entry name" value="MULTIDRUG RESISTANCE PROTEIN MDTA"/>
    <property type="match status" value="1"/>
</dbReference>
<dbReference type="Gene3D" id="2.40.30.170">
    <property type="match status" value="1"/>
</dbReference>
<dbReference type="GO" id="GO:0015562">
    <property type="term" value="F:efflux transmembrane transporter activity"/>
    <property type="evidence" value="ECO:0007669"/>
    <property type="project" value="TreeGrafter"/>
</dbReference>
<dbReference type="AlphaFoldDB" id="A0A066UIK2"/>
<dbReference type="PROSITE" id="PS51257">
    <property type="entry name" value="PROKAR_LIPOPROTEIN"/>
    <property type="match status" value="1"/>
</dbReference>
<dbReference type="Gene3D" id="2.40.420.20">
    <property type="match status" value="1"/>
</dbReference>
<keyword evidence="4" id="KW-1185">Reference proteome</keyword>
<dbReference type="InterPro" id="IPR006143">
    <property type="entry name" value="RND_pump_MFP"/>
</dbReference>
<dbReference type="EMBL" id="JFFR01000027">
    <property type="protein sequence ID" value="KDN27231.1"/>
    <property type="molecule type" value="Genomic_DNA"/>
</dbReference>
<dbReference type="GO" id="GO:1990281">
    <property type="term" value="C:efflux pump complex"/>
    <property type="evidence" value="ECO:0007669"/>
    <property type="project" value="TreeGrafter"/>
</dbReference>
<dbReference type="STRING" id="212667.VFDL14_20220"/>
<proteinExistence type="inferred from homology"/>
<name>A0A066UIK2_9VIBR</name>
<accession>A0A066UIK2</accession>
<feature type="chain" id="PRO_5001627280" evidence="2">
    <location>
        <begin position="18"/>
        <end position="351"/>
    </location>
</feature>
<reference evidence="3 4" key="1">
    <citation type="submission" date="2014-02" db="EMBL/GenBank/DDBJ databases">
        <title>Vibrio fortis Dalian14 Genome Sequencing.</title>
        <authorList>
            <person name="Wang Y."/>
            <person name="Song L."/>
            <person name="Liu G."/>
            <person name="Ding J."/>
        </authorList>
    </citation>
    <scope>NUCLEOTIDE SEQUENCE [LARGE SCALE GENOMIC DNA]</scope>
    <source>
        <strain evidence="3 4">Dalian14</strain>
    </source>
</reference>